<dbReference type="Gene3D" id="3.20.20.190">
    <property type="entry name" value="Phosphatidylinositol (PI) phosphodiesterase"/>
    <property type="match status" value="1"/>
</dbReference>
<dbReference type="Pfam" id="PF03009">
    <property type="entry name" value="GDPD"/>
    <property type="match status" value="1"/>
</dbReference>
<dbReference type="EMBL" id="VNJI01000017">
    <property type="protein sequence ID" value="TVY09037.1"/>
    <property type="molecule type" value="Genomic_DNA"/>
</dbReference>
<keyword evidence="4" id="KW-1185">Reference proteome</keyword>
<dbReference type="Proteomes" id="UP000317036">
    <property type="component" value="Unassembled WGS sequence"/>
</dbReference>
<dbReference type="PANTHER" id="PTHR46211:SF8">
    <property type="entry name" value="PHOSPHODIESTERASE"/>
    <property type="match status" value="1"/>
</dbReference>
<reference evidence="3 4" key="1">
    <citation type="submission" date="2019-07" db="EMBL/GenBank/DDBJ databases">
        <authorList>
            <person name="Kim J."/>
        </authorList>
    </citation>
    <scope>NUCLEOTIDE SEQUENCE [LARGE SCALE GENOMIC DNA]</scope>
    <source>
        <strain evidence="3 4">JC52</strain>
    </source>
</reference>
<feature type="chain" id="PRO_5022220684" evidence="1">
    <location>
        <begin position="20"/>
        <end position="270"/>
    </location>
</feature>
<dbReference type="InterPro" id="IPR017946">
    <property type="entry name" value="PLC-like_Pdiesterase_TIM-brl"/>
</dbReference>
<dbReference type="SUPFAM" id="SSF51695">
    <property type="entry name" value="PLC-like phosphodiesterases"/>
    <property type="match status" value="1"/>
</dbReference>
<gene>
    <name evidence="3" type="ORF">FPZ49_15065</name>
</gene>
<feature type="domain" description="GP-PDE" evidence="2">
    <location>
        <begin position="32"/>
        <end position="263"/>
    </location>
</feature>
<sequence>MNKILLAFALIFVANMASANSTDNTVLADNHSIVTAHRGSSSVAPENTLSSIRQAIADRAGYAELDVQETKDGVVVLMHDDTAQRTAGIKKPMWDIDSQELFQASAGAWFDKRFTDERVPTLADVIDAAKGKIKLNIELKNNGHQKQLAEKTVALLQAHDFEQECTVTSFDAGLLHKVKSLDKKIKTGLIIDKVNDKLFTSDDYEVLSTAYPLIDRDFMEKAAHHKKEVYAWTVNTKPEMKKMLALGVDSIITNHPDQLIELMNSQRKKN</sequence>
<dbReference type="AlphaFoldDB" id="A0A559KA75"/>
<dbReference type="PROSITE" id="PS51704">
    <property type="entry name" value="GP_PDE"/>
    <property type="match status" value="1"/>
</dbReference>
<organism evidence="3 4">
    <name type="scientific">Paenibacillus cremeus</name>
    <dbReference type="NCBI Taxonomy" id="2163881"/>
    <lineage>
        <taxon>Bacteria</taxon>
        <taxon>Bacillati</taxon>
        <taxon>Bacillota</taxon>
        <taxon>Bacilli</taxon>
        <taxon>Bacillales</taxon>
        <taxon>Paenibacillaceae</taxon>
        <taxon>Paenibacillus</taxon>
    </lineage>
</organism>
<evidence type="ECO:0000313" key="4">
    <source>
        <dbReference type="Proteomes" id="UP000317036"/>
    </source>
</evidence>
<evidence type="ECO:0000313" key="3">
    <source>
        <dbReference type="EMBL" id="TVY09037.1"/>
    </source>
</evidence>
<protein>
    <submittedName>
        <fullName evidence="3">Glycerophosphodiester phosphodiesterase</fullName>
    </submittedName>
</protein>
<proteinExistence type="predicted"/>
<dbReference type="OrthoDB" id="384721at2"/>
<dbReference type="PANTHER" id="PTHR46211">
    <property type="entry name" value="GLYCEROPHOSPHORYL DIESTER PHOSPHODIESTERASE"/>
    <property type="match status" value="1"/>
</dbReference>
<dbReference type="RefSeq" id="WP_144848055.1">
    <property type="nucleotide sequence ID" value="NZ_VNJI01000017.1"/>
</dbReference>
<feature type="signal peptide" evidence="1">
    <location>
        <begin position="1"/>
        <end position="19"/>
    </location>
</feature>
<evidence type="ECO:0000256" key="1">
    <source>
        <dbReference type="SAM" id="SignalP"/>
    </source>
</evidence>
<accession>A0A559KA75</accession>
<keyword evidence="1" id="KW-0732">Signal</keyword>
<evidence type="ECO:0000259" key="2">
    <source>
        <dbReference type="PROSITE" id="PS51704"/>
    </source>
</evidence>
<dbReference type="GO" id="GO:0008081">
    <property type="term" value="F:phosphoric diester hydrolase activity"/>
    <property type="evidence" value="ECO:0007669"/>
    <property type="project" value="InterPro"/>
</dbReference>
<name>A0A559KA75_9BACL</name>
<dbReference type="InterPro" id="IPR030395">
    <property type="entry name" value="GP_PDE_dom"/>
</dbReference>
<comment type="caution">
    <text evidence="3">The sequence shown here is derived from an EMBL/GenBank/DDBJ whole genome shotgun (WGS) entry which is preliminary data.</text>
</comment>
<dbReference type="GO" id="GO:0006629">
    <property type="term" value="P:lipid metabolic process"/>
    <property type="evidence" value="ECO:0007669"/>
    <property type="project" value="InterPro"/>
</dbReference>